<gene>
    <name evidence="2" type="ORF">C7B47_15090</name>
</gene>
<evidence type="ECO:0000313" key="3">
    <source>
        <dbReference type="Proteomes" id="UP000242705"/>
    </source>
</evidence>
<feature type="coiled-coil region" evidence="1">
    <location>
        <begin position="101"/>
        <end position="128"/>
    </location>
</feature>
<organism evidence="2 3">
    <name type="scientific">Sulfobacillus thermosulfidooxidans</name>
    <dbReference type="NCBI Taxonomy" id="28034"/>
    <lineage>
        <taxon>Bacteria</taxon>
        <taxon>Bacillati</taxon>
        <taxon>Bacillota</taxon>
        <taxon>Clostridia</taxon>
        <taxon>Eubacteriales</taxon>
        <taxon>Clostridiales Family XVII. Incertae Sedis</taxon>
        <taxon>Sulfobacillus</taxon>
    </lineage>
</organism>
<dbReference type="AlphaFoldDB" id="A0A2T2WQ12"/>
<keyword evidence="1" id="KW-0175">Coiled coil</keyword>
<sequence>MNETSRSHQHHRNTDAVVALARRKSEATAKKVDEAIRELIKSQTVINFNTVAVTAGVSKSYLYKTPSVRDRIQTLRGQQHAVNSPQSLHREMSDASKDATIEMLREKNRRLHNENEQLRRQVRQLLGQQYDQIGQ</sequence>
<dbReference type="EMBL" id="PXYX01000058">
    <property type="protein sequence ID" value="PSR24319.1"/>
    <property type="molecule type" value="Genomic_DNA"/>
</dbReference>
<comment type="caution">
    <text evidence="2">The sequence shown here is derived from an EMBL/GenBank/DDBJ whole genome shotgun (WGS) entry which is preliminary data.</text>
</comment>
<protein>
    <submittedName>
        <fullName evidence="2">Transposase</fullName>
    </submittedName>
</protein>
<name>A0A2T2WQ12_SULTH</name>
<dbReference type="Proteomes" id="UP000242705">
    <property type="component" value="Unassembled WGS sequence"/>
</dbReference>
<dbReference type="Pfam" id="PF19776">
    <property type="entry name" value="DUF6262"/>
    <property type="match status" value="1"/>
</dbReference>
<accession>A0A2T2WQ12</accession>
<evidence type="ECO:0000313" key="2">
    <source>
        <dbReference type="EMBL" id="PSR24319.1"/>
    </source>
</evidence>
<proteinExistence type="predicted"/>
<reference evidence="2 3" key="1">
    <citation type="journal article" date="2014" name="BMC Genomics">
        <title>Comparison of environmental and isolate Sulfobacillus genomes reveals diverse carbon, sulfur, nitrogen, and hydrogen metabolisms.</title>
        <authorList>
            <person name="Justice N.B."/>
            <person name="Norman A."/>
            <person name="Brown C.T."/>
            <person name="Singh A."/>
            <person name="Thomas B.C."/>
            <person name="Banfield J.F."/>
        </authorList>
    </citation>
    <scope>NUCLEOTIDE SEQUENCE [LARGE SCALE GENOMIC DNA]</scope>
    <source>
        <strain evidence="2">AMDSBA5</strain>
    </source>
</reference>
<dbReference type="InterPro" id="IPR046229">
    <property type="entry name" value="TnpC-like"/>
</dbReference>
<evidence type="ECO:0000256" key="1">
    <source>
        <dbReference type="SAM" id="Coils"/>
    </source>
</evidence>